<dbReference type="Proteomes" id="UP001240678">
    <property type="component" value="Unassembled WGS sequence"/>
</dbReference>
<sequence>ITVENSLARFTNCQTRKDCETLDKSQGLTQERVDEDKLQCHASIRPRIHCIFAHAPSCHQRGLVEGWGAPATFDGRHHQLNRCGERCEPRPHRCSQSLSSGR</sequence>
<keyword evidence="2" id="KW-1185">Reference proteome</keyword>
<protein>
    <submittedName>
        <fullName evidence="1">Uncharacterized protein</fullName>
    </submittedName>
</protein>
<proteinExistence type="predicted"/>
<reference evidence="1 2" key="1">
    <citation type="submission" date="2016-10" db="EMBL/GenBank/DDBJ databases">
        <title>The genome sequence of Colletotrichum fioriniae PJ7.</title>
        <authorList>
            <person name="Baroncelli R."/>
        </authorList>
    </citation>
    <scope>NUCLEOTIDE SEQUENCE [LARGE SCALE GENOMIC DNA]</scope>
    <source>
        <strain evidence="1 2">IMI 309622</strain>
    </source>
</reference>
<dbReference type="EMBL" id="MOOE01000007">
    <property type="protein sequence ID" value="KAK1527625.1"/>
    <property type="molecule type" value="Genomic_DNA"/>
</dbReference>
<comment type="caution">
    <text evidence="1">The sequence shown here is derived from an EMBL/GenBank/DDBJ whole genome shotgun (WGS) entry which is preliminary data.</text>
</comment>
<evidence type="ECO:0000313" key="1">
    <source>
        <dbReference type="EMBL" id="KAK1527625.1"/>
    </source>
</evidence>
<gene>
    <name evidence="1" type="ORF">CCOS01_07887</name>
</gene>
<evidence type="ECO:0000313" key="2">
    <source>
        <dbReference type="Proteomes" id="UP001240678"/>
    </source>
</evidence>
<dbReference type="AlphaFoldDB" id="A0AAJ0E1F7"/>
<name>A0AAJ0E1F7_9PEZI</name>
<dbReference type="RefSeq" id="XP_060313942.1">
    <property type="nucleotide sequence ID" value="XM_060456050.1"/>
</dbReference>
<feature type="non-terminal residue" evidence="1">
    <location>
        <position position="1"/>
    </location>
</feature>
<accession>A0AAJ0E1F7</accession>
<organism evidence="1 2">
    <name type="scientific">Colletotrichum costaricense</name>
    <dbReference type="NCBI Taxonomy" id="1209916"/>
    <lineage>
        <taxon>Eukaryota</taxon>
        <taxon>Fungi</taxon>
        <taxon>Dikarya</taxon>
        <taxon>Ascomycota</taxon>
        <taxon>Pezizomycotina</taxon>
        <taxon>Sordariomycetes</taxon>
        <taxon>Hypocreomycetidae</taxon>
        <taxon>Glomerellales</taxon>
        <taxon>Glomerellaceae</taxon>
        <taxon>Colletotrichum</taxon>
        <taxon>Colletotrichum acutatum species complex</taxon>
    </lineage>
</organism>
<dbReference type="GeneID" id="85339597"/>